<comment type="caution">
    <text evidence="6">The sequence shown here is derived from an EMBL/GenBank/DDBJ whole genome shotgun (WGS) entry which is preliminary data.</text>
</comment>
<dbReference type="InterPro" id="IPR036291">
    <property type="entry name" value="NAD(P)-bd_dom_sf"/>
</dbReference>
<organism evidence="6 7">
    <name type="scientific">Talaromyces atroroseus</name>
    <dbReference type="NCBI Taxonomy" id="1441469"/>
    <lineage>
        <taxon>Eukaryota</taxon>
        <taxon>Fungi</taxon>
        <taxon>Dikarya</taxon>
        <taxon>Ascomycota</taxon>
        <taxon>Pezizomycotina</taxon>
        <taxon>Eurotiomycetes</taxon>
        <taxon>Eurotiomycetidae</taxon>
        <taxon>Eurotiales</taxon>
        <taxon>Trichocomaceae</taxon>
        <taxon>Talaromyces</taxon>
        <taxon>Talaromyces sect. Trachyspermi</taxon>
    </lineage>
</organism>
<dbReference type="EMBL" id="LFMY01000003">
    <property type="protein sequence ID" value="OKL62243.1"/>
    <property type="molecule type" value="Genomic_DNA"/>
</dbReference>
<dbReference type="GO" id="GO:0004312">
    <property type="term" value="F:fatty acid synthase activity"/>
    <property type="evidence" value="ECO:0007669"/>
    <property type="project" value="TreeGrafter"/>
</dbReference>
<evidence type="ECO:0000256" key="3">
    <source>
        <dbReference type="ARBA" id="ARBA00022679"/>
    </source>
</evidence>
<sequence length="168" mass="18722">MLVVFQASLLCINYQSQRWWLFRGYISSRQPEPDISTKVQGAVHFDEYFKTQSPVDFFICFSLAAVAGNSGQSNYTAANNFLATLTAQRRRRGLAGSCIDLSAVYGVGYVAKAAREFDYELNPYTFVSIAEQDVDELFAEAVIAGQPQQDGRASGDYYGNLKSRIQKP</sequence>
<dbReference type="InterPro" id="IPR050091">
    <property type="entry name" value="PKS_NRPS_Biosynth_Enz"/>
</dbReference>
<keyword evidence="3" id="KW-0808">Transferase</keyword>
<keyword evidence="1" id="KW-0596">Phosphopantetheine</keyword>
<dbReference type="GO" id="GO:0044550">
    <property type="term" value="P:secondary metabolite biosynthetic process"/>
    <property type="evidence" value="ECO:0007669"/>
    <property type="project" value="TreeGrafter"/>
</dbReference>
<reference evidence="6 7" key="1">
    <citation type="submission" date="2015-06" db="EMBL/GenBank/DDBJ databases">
        <title>Talaromyces atroroseus IBT 11181 draft genome.</title>
        <authorList>
            <person name="Rasmussen K.B."/>
            <person name="Rasmussen S."/>
            <person name="Petersen B."/>
            <person name="Sicheritz-Ponten T."/>
            <person name="Mortensen U.H."/>
            <person name="Thrane U."/>
        </authorList>
    </citation>
    <scope>NUCLEOTIDE SEQUENCE [LARGE SCALE GENOMIC DNA]</scope>
    <source>
        <strain evidence="6 7">IBT 11181</strain>
    </source>
</reference>
<dbReference type="PANTHER" id="PTHR43775">
    <property type="entry name" value="FATTY ACID SYNTHASE"/>
    <property type="match status" value="1"/>
</dbReference>
<dbReference type="RefSeq" id="XP_020122364.1">
    <property type="nucleotide sequence ID" value="XM_020264992.1"/>
</dbReference>
<dbReference type="SUPFAM" id="SSF51735">
    <property type="entry name" value="NAD(P)-binding Rossmann-fold domains"/>
    <property type="match status" value="1"/>
</dbReference>
<dbReference type="STRING" id="1441469.A0A225ARW4"/>
<name>A0A225ARW4_TALAT</name>
<evidence type="ECO:0000256" key="4">
    <source>
        <dbReference type="SAM" id="MobiDB-lite"/>
    </source>
</evidence>
<evidence type="ECO:0000313" key="6">
    <source>
        <dbReference type="EMBL" id="OKL62243.1"/>
    </source>
</evidence>
<dbReference type="AlphaFoldDB" id="A0A225ARW4"/>
<dbReference type="Pfam" id="PF08659">
    <property type="entry name" value="KR"/>
    <property type="match status" value="1"/>
</dbReference>
<dbReference type="Proteomes" id="UP000214365">
    <property type="component" value="Unassembled WGS sequence"/>
</dbReference>
<dbReference type="InterPro" id="IPR013968">
    <property type="entry name" value="PKS_KR"/>
</dbReference>
<proteinExistence type="predicted"/>
<feature type="region of interest" description="Disordered" evidence="4">
    <location>
        <begin position="149"/>
        <end position="168"/>
    </location>
</feature>
<evidence type="ECO:0000313" key="7">
    <source>
        <dbReference type="Proteomes" id="UP000214365"/>
    </source>
</evidence>
<accession>A0A225ARW4</accession>
<evidence type="ECO:0000259" key="5">
    <source>
        <dbReference type="Pfam" id="PF08659"/>
    </source>
</evidence>
<keyword evidence="2" id="KW-0597">Phosphoprotein</keyword>
<feature type="domain" description="Ketoreductase (KR)" evidence="5">
    <location>
        <begin position="35"/>
        <end position="104"/>
    </location>
</feature>
<evidence type="ECO:0000256" key="2">
    <source>
        <dbReference type="ARBA" id="ARBA00022553"/>
    </source>
</evidence>
<dbReference type="Gene3D" id="3.40.50.720">
    <property type="entry name" value="NAD(P)-binding Rossmann-like Domain"/>
    <property type="match status" value="1"/>
</dbReference>
<gene>
    <name evidence="6" type="ORF">UA08_02206</name>
</gene>
<dbReference type="OrthoDB" id="4510511at2759"/>
<dbReference type="GeneID" id="31001961"/>
<dbReference type="PANTHER" id="PTHR43775:SF20">
    <property type="entry name" value="HYBRID PKS-NRPS SYNTHETASE APDA"/>
    <property type="match status" value="1"/>
</dbReference>
<evidence type="ECO:0000256" key="1">
    <source>
        <dbReference type="ARBA" id="ARBA00022450"/>
    </source>
</evidence>
<protein>
    <recommendedName>
        <fullName evidence="5">Ketoreductase (KR) domain-containing protein</fullName>
    </recommendedName>
</protein>
<keyword evidence="7" id="KW-1185">Reference proteome</keyword>
<dbReference type="GO" id="GO:0006633">
    <property type="term" value="P:fatty acid biosynthetic process"/>
    <property type="evidence" value="ECO:0007669"/>
    <property type="project" value="TreeGrafter"/>
</dbReference>